<comment type="caution">
    <text evidence="1">The sequence shown here is derived from an EMBL/GenBank/DDBJ whole genome shotgun (WGS) entry which is preliminary data.</text>
</comment>
<protein>
    <recommendedName>
        <fullName evidence="3">Helicase C-terminal domain-containing protein</fullName>
    </recommendedName>
</protein>
<dbReference type="Proteomes" id="UP001517367">
    <property type="component" value="Unassembled WGS sequence"/>
</dbReference>
<sequence length="611" mass="70925">MKVKIKKIGKHQYLSDIMKELARNCIYHKPTGAGITTLELRAKRHGVIIEVNTPVIQGKCLEFNRKNRRKLLVRGVYEGIAVDEIIDYLQSDVEYKKIITTPESYPKVVQAFEELGITDEFYKTYFMLFDECERTIQDVNYRKSIILPMEDFFKFKNKAFVSATPIIPTDPRFKVQKFQYVKIEPDYDCKQDVEITITNNTILSFKKHIEESCKKQYFIFLNSTKSICTVINFLNIDTSKSYIFCSEESRNKLKLNGVTNAKSTLVESKEFREFNFFTSRFNSAVDILGVEEPHIIIITDLFLASHTKVDPCSEVIQIVGRFRRPQNGEIVRHLFHITNIDPTIPFSTEEEILADIERLKVVYETLNSFCKAGTNVFAKTIVLEMIEKTAFADFVNKNGTTNYFMIDNAVFENKINSYYSNSEKLIDAYNNSKEYSLSVKHENYLITDKIKSDIKLSHEKLKSSLELLLPILNDLEQQGLSKPEVVQQIDLIRKDHPTAFRTFEEIGFDKAKELGFKYHKIKAEIANVKLLRDGNNFEFLSHIKRFFKVGKSYTLLQIKSTLREGVKKYNLPSLKPSIELLEKYFYVSSRTYIETVDGKKVYGYTLLGSKF</sequence>
<evidence type="ECO:0000313" key="1">
    <source>
        <dbReference type="EMBL" id="MFN0290060.1"/>
    </source>
</evidence>
<name>A0ABW9JCL0_9SPHI</name>
<evidence type="ECO:0000313" key="2">
    <source>
        <dbReference type="Proteomes" id="UP001517367"/>
    </source>
</evidence>
<reference evidence="1 2" key="1">
    <citation type="submission" date="2024-12" db="EMBL/GenBank/DDBJ databases">
        <authorList>
            <person name="Hu S."/>
        </authorList>
    </citation>
    <scope>NUCLEOTIDE SEQUENCE [LARGE SCALE GENOMIC DNA]</scope>
    <source>
        <strain evidence="1 2">P-25</strain>
    </source>
</reference>
<dbReference type="InterPro" id="IPR027417">
    <property type="entry name" value="P-loop_NTPase"/>
</dbReference>
<organism evidence="1 2">
    <name type="scientific">Pedobacter helvus</name>
    <dbReference type="NCBI Taxonomy" id="2563444"/>
    <lineage>
        <taxon>Bacteria</taxon>
        <taxon>Pseudomonadati</taxon>
        <taxon>Bacteroidota</taxon>
        <taxon>Sphingobacteriia</taxon>
        <taxon>Sphingobacteriales</taxon>
        <taxon>Sphingobacteriaceae</taxon>
        <taxon>Pedobacter</taxon>
    </lineage>
</organism>
<dbReference type="SUPFAM" id="SSF52540">
    <property type="entry name" value="P-loop containing nucleoside triphosphate hydrolases"/>
    <property type="match status" value="1"/>
</dbReference>
<accession>A0ABW9JCL0</accession>
<proteinExistence type="predicted"/>
<dbReference type="EMBL" id="SRMP02000001">
    <property type="protein sequence ID" value="MFN0290060.1"/>
    <property type="molecule type" value="Genomic_DNA"/>
</dbReference>
<evidence type="ECO:0008006" key="3">
    <source>
        <dbReference type="Google" id="ProtNLM"/>
    </source>
</evidence>
<gene>
    <name evidence="1" type="ORF">E5L68_001580</name>
</gene>
<keyword evidence="2" id="KW-1185">Reference proteome</keyword>
<dbReference type="RefSeq" id="WP_138727655.1">
    <property type="nucleotide sequence ID" value="NZ_SRMP02000001.1"/>
</dbReference>